<dbReference type="GO" id="GO:0016491">
    <property type="term" value="F:oxidoreductase activity"/>
    <property type="evidence" value="ECO:0007669"/>
    <property type="project" value="InterPro"/>
</dbReference>
<keyword evidence="1" id="KW-0479">Metal-binding</keyword>
<feature type="domain" description="4Fe-4S ferredoxin-type" evidence="4">
    <location>
        <begin position="936"/>
        <end position="965"/>
    </location>
</feature>
<dbReference type="PRINTS" id="PR00469">
    <property type="entry name" value="PNDRDTASEII"/>
</dbReference>
<proteinExistence type="predicted"/>
<dbReference type="AlphaFoldDB" id="A0A081BZC2"/>
<accession>A0A081BZC2</accession>
<evidence type="ECO:0000259" key="4">
    <source>
        <dbReference type="PROSITE" id="PS51379"/>
    </source>
</evidence>
<dbReference type="PROSITE" id="PS00198">
    <property type="entry name" value="4FE4S_FER_1"/>
    <property type="match status" value="1"/>
</dbReference>
<dbReference type="PRINTS" id="PR00368">
    <property type="entry name" value="FADPNR"/>
</dbReference>
<dbReference type="Gene3D" id="3.50.50.60">
    <property type="entry name" value="FAD/NAD(P)-binding domain"/>
    <property type="match status" value="2"/>
</dbReference>
<dbReference type="PANTHER" id="PTHR42783:SF3">
    <property type="entry name" value="GLUTAMATE SYNTHASE [NADPH] SMALL CHAIN-RELATED"/>
    <property type="match status" value="1"/>
</dbReference>
<evidence type="ECO:0000256" key="2">
    <source>
        <dbReference type="ARBA" id="ARBA00023004"/>
    </source>
</evidence>
<dbReference type="Pfam" id="PF14691">
    <property type="entry name" value="Fer4_20"/>
    <property type="match status" value="1"/>
</dbReference>
<dbReference type="HOGENOM" id="CLU_014791_0_0_0"/>
<keyword evidence="6" id="KW-1185">Reference proteome</keyword>
<sequence>MGDKMRPIPFGQLMQWMMSEYRRQGTIFGIEKSQFFRKSTTNTVKILDEVCETALGPAAGPHTQLSQNIITAYLAGGRFLELKTVQKLDTLEFAKPCIDARDEGYNTEWSTELTLKQAIHEYINAWFALHVLEVLFDLSATGKRSFIFNMSIGYDLAGIKLPKMDEFINGLIDASEHPVYQSCMAELKQLLADPEFLKGTDLEGKDWSSVLAQITPDIVSSASLSTMHGCPPNEIESISEYLLTEKKLNTYVKLNPTLLGYQRVREVLNSLGYEYLGLSEDSFSHDLQYDAAIPMLKRLVQTAKDLGLTFGVKLSNTLGSRNTLGMLPGDEMYMSGRALFPLTINLAAMLSEIFDGKLPISYAGGASQLNVQDIFAVGIRPITLATDLLKPGGYLRMKEMAELLEAMPVPQDERIDVAKLKNLAADALSNPLYRKEWRGTDKAAIDEKLPMFDCYAAPCKLRCPINQDVPEYIRLLSEKRYDDALELIYSKNALPHITGYICDHQCMYKCTRLDYDGAVRIRDMKLLAANKGWDNYLKRYKNDIKPNGVKAAVIGAGPAGLAAAYFLSKAGFSVTVLERAKSAGGVVTNVLPAFRIPVEAIQADIDFIKAHGVEFRFGVEEQFSIDALKQQGFKYIFISVGAQVSGEMQLSGDNPNVRHALDFLREFKTNPEALKPGKSVAIVGGGNTAMDSARAATRIPGVENVAILYRRTKEQMPADMEEFDNALKEGVKFMPLLLPENFSRNGVLTCRKMKLGEADASGRQRPEPTEETVELKVDTLITAIGEKVDTTLLQAGGLEVNAKGRVVADQETLETSIPNVYMGGDAFRGPSTVVESMADARKAAESIARKEMSDWKGFAANPKLTAFDKAQQITEINAKKAKLTLEHPETIDETLAKVEASRCLECHVLCNKCVTVCPNRANVAMKMGNGNFRDTYQILHLDALCNECGNCGVFCPYDGKPYKDKLTLFVLEEDFANSENNGFLFNNGSGKVRLNKQVYDFMFDQQGAVSVDAADVNANTLAGVQAMIQTVRQDYSFYLFTPANM</sequence>
<dbReference type="PANTHER" id="PTHR42783">
    <property type="entry name" value="GLUTAMATE SYNTHASE [NADPH] SMALL CHAIN"/>
    <property type="match status" value="1"/>
</dbReference>
<dbReference type="Pfam" id="PF07992">
    <property type="entry name" value="Pyr_redox_2"/>
    <property type="match status" value="1"/>
</dbReference>
<dbReference type="GO" id="GO:0046872">
    <property type="term" value="F:metal ion binding"/>
    <property type="evidence" value="ECO:0007669"/>
    <property type="project" value="UniProtKB-KW"/>
</dbReference>
<dbReference type="InterPro" id="IPR036188">
    <property type="entry name" value="FAD/NAD-bd_sf"/>
</dbReference>
<dbReference type="STRING" id="1499967.U27_04644"/>
<dbReference type="eggNOG" id="COG1145">
    <property type="taxonomic scope" value="Bacteria"/>
</dbReference>
<dbReference type="InterPro" id="IPR028261">
    <property type="entry name" value="DPD_II"/>
</dbReference>
<evidence type="ECO:0000313" key="6">
    <source>
        <dbReference type="Proteomes" id="UP000030661"/>
    </source>
</evidence>
<evidence type="ECO:0000313" key="5">
    <source>
        <dbReference type="EMBL" id="GAK57677.1"/>
    </source>
</evidence>
<dbReference type="SUPFAM" id="SSF46548">
    <property type="entry name" value="alpha-helical ferredoxin"/>
    <property type="match status" value="2"/>
</dbReference>
<gene>
    <name evidence="5" type="ORF">U27_04644</name>
</gene>
<dbReference type="SUPFAM" id="SSF51971">
    <property type="entry name" value="Nucleotide-binding domain"/>
    <property type="match status" value="2"/>
</dbReference>
<reference evidence="5" key="1">
    <citation type="journal article" date="2015" name="PeerJ">
        <title>First genomic representation of candidate bacterial phylum KSB3 points to enhanced environmental sensing as a trigger of wastewater bulking.</title>
        <authorList>
            <person name="Sekiguchi Y."/>
            <person name="Ohashi A."/>
            <person name="Parks D.H."/>
            <person name="Yamauchi T."/>
            <person name="Tyson G.W."/>
            <person name="Hugenholtz P."/>
        </authorList>
    </citation>
    <scope>NUCLEOTIDE SEQUENCE [LARGE SCALE GENOMIC DNA]</scope>
</reference>
<dbReference type="GO" id="GO:0051536">
    <property type="term" value="F:iron-sulfur cluster binding"/>
    <property type="evidence" value="ECO:0007669"/>
    <property type="project" value="UniProtKB-KW"/>
</dbReference>
<dbReference type="PROSITE" id="PS51379">
    <property type="entry name" value="4FE4S_FER_2"/>
    <property type="match status" value="1"/>
</dbReference>
<dbReference type="Gene3D" id="1.10.1060.10">
    <property type="entry name" value="Alpha-helical ferredoxin"/>
    <property type="match status" value="1"/>
</dbReference>
<dbReference type="EMBL" id="DF820466">
    <property type="protein sequence ID" value="GAK57677.1"/>
    <property type="molecule type" value="Genomic_DNA"/>
</dbReference>
<dbReference type="SUPFAM" id="SSF51395">
    <property type="entry name" value="FMN-linked oxidoreductases"/>
    <property type="match status" value="1"/>
</dbReference>
<dbReference type="eggNOG" id="COG0493">
    <property type="taxonomic scope" value="Bacteria"/>
</dbReference>
<dbReference type="InterPro" id="IPR009051">
    <property type="entry name" value="Helical_ferredxn"/>
</dbReference>
<dbReference type="InterPro" id="IPR017896">
    <property type="entry name" value="4Fe4S_Fe-S-bd"/>
</dbReference>
<evidence type="ECO:0000256" key="1">
    <source>
        <dbReference type="ARBA" id="ARBA00022723"/>
    </source>
</evidence>
<dbReference type="InterPro" id="IPR017900">
    <property type="entry name" value="4Fe4S_Fe_S_CS"/>
</dbReference>
<keyword evidence="3" id="KW-0411">Iron-sulfur</keyword>
<dbReference type="InterPro" id="IPR023753">
    <property type="entry name" value="FAD/NAD-binding_dom"/>
</dbReference>
<keyword evidence="2" id="KW-0408">Iron</keyword>
<dbReference type="Proteomes" id="UP000030661">
    <property type="component" value="Unassembled WGS sequence"/>
</dbReference>
<organism evidence="5">
    <name type="scientific">Vecturithrix granuli</name>
    <dbReference type="NCBI Taxonomy" id="1499967"/>
    <lineage>
        <taxon>Bacteria</taxon>
        <taxon>Candidatus Moduliflexota</taxon>
        <taxon>Candidatus Vecturitrichia</taxon>
        <taxon>Candidatus Vecturitrichales</taxon>
        <taxon>Candidatus Vecturitrichaceae</taxon>
        <taxon>Candidatus Vecturithrix</taxon>
    </lineage>
</organism>
<evidence type="ECO:0000256" key="3">
    <source>
        <dbReference type="ARBA" id="ARBA00023014"/>
    </source>
</evidence>
<protein>
    <submittedName>
        <fullName evidence="5">Selenate reductase YgfK</fullName>
    </submittedName>
</protein>
<name>A0A081BZC2_VECG1</name>
<dbReference type="InterPro" id="IPR017701">
    <property type="entry name" value="Se_rdtase_YgfK"/>
</dbReference>
<dbReference type="NCBIfam" id="TIGR03315">
    <property type="entry name" value="Se_ygfK"/>
    <property type="match status" value="1"/>
</dbReference>
<dbReference type="Gene3D" id="3.30.70.20">
    <property type="match status" value="1"/>
</dbReference>